<dbReference type="RefSeq" id="WP_151073024.1">
    <property type="nucleotide sequence ID" value="NZ_CP032520.1"/>
</dbReference>
<keyword evidence="1" id="KW-0614">Plasmid</keyword>
<sequence length="131" mass="13895">MDSEADWTGLSVANDVRPGQDFRARLAASGLVPDGHVVVRIMLTLRSVHIPAATLKAPFVTAFLFDGGGCDDPLAAFEAAKASGHLDLKTVSIALSDTEVLDLFVELTVDLMARGFELGDELPPARSGQLF</sequence>
<dbReference type="Proteomes" id="UP000325743">
    <property type="component" value="Plasmid unnamed1"/>
</dbReference>
<accession>A0A5P3VRB1</accession>
<organism evidence="1 2">
    <name type="scientific">Cupriavidus oxalaticus</name>
    <dbReference type="NCBI Taxonomy" id="96344"/>
    <lineage>
        <taxon>Bacteria</taxon>
        <taxon>Pseudomonadati</taxon>
        <taxon>Pseudomonadota</taxon>
        <taxon>Betaproteobacteria</taxon>
        <taxon>Burkholderiales</taxon>
        <taxon>Burkholderiaceae</taxon>
        <taxon>Cupriavidus</taxon>
    </lineage>
</organism>
<dbReference type="AlphaFoldDB" id="A0A5P3VRB1"/>
<gene>
    <name evidence="1" type="ORF">D2917_31420</name>
</gene>
<evidence type="ECO:0000313" key="2">
    <source>
        <dbReference type="Proteomes" id="UP000325743"/>
    </source>
</evidence>
<reference evidence="1 2" key="1">
    <citation type="submission" date="2018-09" db="EMBL/GenBank/DDBJ databases">
        <title>Complete genome sequence of Cupriavidus oxalaticus T2, a bacterium capable of phenol tolerance and degradation.</title>
        <authorList>
            <person name="Yan J."/>
        </authorList>
    </citation>
    <scope>NUCLEOTIDE SEQUENCE [LARGE SCALE GENOMIC DNA]</scope>
    <source>
        <strain evidence="1 2">T2</strain>
        <plasmid evidence="1 2">unnamed1</plasmid>
    </source>
</reference>
<proteinExistence type="predicted"/>
<evidence type="ECO:0000313" key="1">
    <source>
        <dbReference type="EMBL" id="QEZ48790.1"/>
    </source>
</evidence>
<geneLocation type="plasmid" evidence="1">
    <name>unnamed1</name>
</geneLocation>
<name>A0A5P3VRB1_9BURK</name>
<protein>
    <submittedName>
        <fullName evidence="1">Uncharacterized protein</fullName>
    </submittedName>
</protein>
<dbReference type="EMBL" id="CP032520">
    <property type="protein sequence ID" value="QEZ48790.1"/>
    <property type="molecule type" value="Genomic_DNA"/>
</dbReference>